<evidence type="ECO:0000256" key="1">
    <source>
        <dbReference type="ARBA" id="ARBA00004236"/>
    </source>
</evidence>
<evidence type="ECO:0000256" key="4">
    <source>
        <dbReference type="ARBA" id="ARBA00022989"/>
    </source>
</evidence>
<gene>
    <name evidence="7" type="ORF">CLTEP_17140</name>
</gene>
<dbReference type="Pfam" id="PF04277">
    <property type="entry name" value="OAD_gamma"/>
    <property type="match status" value="1"/>
</dbReference>
<dbReference type="PATRIC" id="fig|1121338.3.peg.1754"/>
<dbReference type="GO" id="GO:0015081">
    <property type="term" value="F:sodium ion transmembrane transporter activity"/>
    <property type="evidence" value="ECO:0007669"/>
    <property type="project" value="InterPro"/>
</dbReference>
<evidence type="ECO:0000256" key="2">
    <source>
        <dbReference type="ARBA" id="ARBA00022475"/>
    </source>
</evidence>
<reference evidence="7 8" key="1">
    <citation type="submission" date="2016-02" db="EMBL/GenBank/DDBJ databases">
        <title>Genome sequence of Clostridium tepidiprofundi DSM 19306.</title>
        <authorList>
            <person name="Poehlein A."/>
            <person name="Daniel R."/>
        </authorList>
    </citation>
    <scope>NUCLEOTIDE SEQUENCE [LARGE SCALE GENOMIC DNA]</scope>
    <source>
        <strain evidence="7 8">DSM 19306</strain>
    </source>
</reference>
<comment type="subcellular location">
    <subcellularLocation>
        <location evidence="1">Cell membrane</location>
    </subcellularLocation>
</comment>
<evidence type="ECO:0000313" key="7">
    <source>
        <dbReference type="EMBL" id="KYH34382.1"/>
    </source>
</evidence>
<keyword evidence="3 6" id="KW-0812">Transmembrane</keyword>
<keyword evidence="5 6" id="KW-0472">Membrane</keyword>
<dbReference type="GO" id="GO:0036376">
    <property type="term" value="P:sodium ion export across plasma membrane"/>
    <property type="evidence" value="ECO:0007669"/>
    <property type="project" value="InterPro"/>
</dbReference>
<organism evidence="7 8">
    <name type="scientific">Clostridium tepidiprofundi DSM 19306</name>
    <dbReference type="NCBI Taxonomy" id="1121338"/>
    <lineage>
        <taxon>Bacteria</taxon>
        <taxon>Bacillati</taxon>
        <taxon>Bacillota</taxon>
        <taxon>Clostridia</taxon>
        <taxon>Eubacteriales</taxon>
        <taxon>Clostridiaceae</taxon>
        <taxon>Clostridium</taxon>
    </lineage>
</organism>
<dbReference type="STRING" id="1121338.CLTEP_17140"/>
<evidence type="ECO:0000256" key="5">
    <source>
        <dbReference type="ARBA" id="ARBA00023136"/>
    </source>
</evidence>
<name>A0A151B3P6_9CLOT</name>
<dbReference type="EMBL" id="LTBA01000018">
    <property type="protein sequence ID" value="KYH34382.1"/>
    <property type="molecule type" value="Genomic_DNA"/>
</dbReference>
<comment type="caution">
    <text evidence="7">The sequence shown here is derived from an EMBL/GenBank/DDBJ whole genome shotgun (WGS) entry which is preliminary data.</text>
</comment>
<keyword evidence="4 6" id="KW-1133">Transmembrane helix</keyword>
<dbReference type="OrthoDB" id="72558at1485"/>
<evidence type="ECO:0000256" key="3">
    <source>
        <dbReference type="ARBA" id="ARBA00022692"/>
    </source>
</evidence>
<keyword evidence="8" id="KW-1185">Reference proteome</keyword>
<dbReference type="Proteomes" id="UP000075531">
    <property type="component" value="Unassembled WGS sequence"/>
</dbReference>
<accession>A0A151B3P6</accession>
<protein>
    <submittedName>
        <fullName evidence="7">Oxaloacetate decarboxylase, gamma chain</fullName>
    </submittedName>
</protein>
<dbReference type="InterPro" id="IPR005899">
    <property type="entry name" value="Na_pump_deCOase"/>
</dbReference>
<evidence type="ECO:0000256" key="6">
    <source>
        <dbReference type="SAM" id="Phobius"/>
    </source>
</evidence>
<dbReference type="AlphaFoldDB" id="A0A151B3P6"/>
<feature type="transmembrane region" description="Helical" evidence="6">
    <location>
        <begin position="6"/>
        <end position="30"/>
    </location>
</feature>
<dbReference type="RefSeq" id="WP_066825355.1">
    <property type="nucleotide sequence ID" value="NZ_LTBA01000018.1"/>
</dbReference>
<proteinExistence type="predicted"/>
<evidence type="ECO:0000313" key="8">
    <source>
        <dbReference type="Proteomes" id="UP000075531"/>
    </source>
</evidence>
<dbReference type="GO" id="GO:0005886">
    <property type="term" value="C:plasma membrane"/>
    <property type="evidence" value="ECO:0007669"/>
    <property type="project" value="UniProtKB-SubCell"/>
</dbReference>
<sequence length="133" mass="15037">MTFMGALNVTIVSMVIVFSLLAFLMGIIYLQTYLIKVLPIVWNKIVSIFKSIFKSKNHKQVRNDEFNDISNEGDSVVSDDCDSNISSNDELEIVAAIMAAISEYTDIPEQRLVIKSIKRVNSNNSRWVNADLF</sequence>
<keyword evidence="2" id="KW-1003">Cell membrane</keyword>